<sequence>MAKFTSQEVAAFQEGGNQFLISPLIPFTYIQRAKEIYFKEWDPQRDSAPNSSNVERLRGFIKHVYVDRRYSGERNYGKPPRGKMGDKEDFYEKKRMDGYQGGSRSPPNEDTYDRLYSDRSSSGGRNDDRNSRYGYDERQRPGYDRESRQYGDYRRSPARPEVVNDRIVSDEDSKLEGRSPERPKESSSPPIVRPVREILGENVIPLRVSEPPKANGGRTVDGPQTQVVSTVL</sequence>
<dbReference type="InterPro" id="IPR044820">
    <property type="entry name" value="AGD14-like"/>
</dbReference>
<organism evidence="2 3">
    <name type="scientific">Hibiscus syriacus</name>
    <name type="common">Rose of Sharon</name>
    <dbReference type="NCBI Taxonomy" id="106335"/>
    <lineage>
        <taxon>Eukaryota</taxon>
        <taxon>Viridiplantae</taxon>
        <taxon>Streptophyta</taxon>
        <taxon>Embryophyta</taxon>
        <taxon>Tracheophyta</taxon>
        <taxon>Spermatophyta</taxon>
        <taxon>Magnoliopsida</taxon>
        <taxon>eudicotyledons</taxon>
        <taxon>Gunneridae</taxon>
        <taxon>Pentapetalae</taxon>
        <taxon>rosids</taxon>
        <taxon>malvids</taxon>
        <taxon>Malvales</taxon>
        <taxon>Malvaceae</taxon>
        <taxon>Malvoideae</taxon>
        <taxon>Hibiscus</taxon>
    </lineage>
</organism>
<dbReference type="InterPro" id="IPR038508">
    <property type="entry name" value="ArfGAP_dom_sf"/>
</dbReference>
<feature type="region of interest" description="Disordered" evidence="1">
    <location>
        <begin position="96"/>
        <end position="232"/>
    </location>
</feature>
<accession>A0A6A3A5F2</accession>
<proteinExistence type="predicted"/>
<dbReference type="EMBL" id="VEPZ02001044">
    <property type="protein sequence ID" value="KAE8698379.1"/>
    <property type="molecule type" value="Genomic_DNA"/>
</dbReference>
<keyword evidence="3" id="KW-1185">Reference proteome</keyword>
<feature type="region of interest" description="Disordered" evidence="1">
    <location>
        <begin position="72"/>
        <end position="91"/>
    </location>
</feature>
<evidence type="ECO:0000256" key="1">
    <source>
        <dbReference type="SAM" id="MobiDB-lite"/>
    </source>
</evidence>
<dbReference type="AlphaFoldDB" id="A0A6A3A5F2"/>
<dbReference type="PANTHER" id="PTHR46085">
    <property type="entry name" value="ARFGAP/RECO-RELATED"/>
    <property type="match status" value="1"/>
</dbReference>
<evidence type="ECO:0000313" key="2">
    <source>
        <dbReference type="EMBL" id="KAE8698379.1"/>
    </source>
</evidence>
<name>A0A6A3A5F2_HIBSY</name>
<dbReference type="PANTHER" id="PTHR46085:SF3">
    <property type="entry name" value="ARF GTPASE ACTIVATING PROTEIN"/>
    <property type="match status" value="1"/>
</dbReference>
<protein>
    <submittedName>
        <fullName evidence="2">NSP-interacting GTPase, putative isoform 3</fullName>
    </submittedName>
</protein>
<comment type="caution">
    <text evidence="2">The sequence shown here is derived from an EMBL/GenBank/DDBJ whole genome shotgun (WGS) entry which is preliminary data.</text>
</comment>
<dbReference type="GO" id="GO:0005096">
    <property type="term" value="F:GTPase activator activity"/>
    <property type="evidence" value="ECO:0007669"/>
    <property type="project" value="InterPro"/>
</dbReference>
<evidence type="ECO:0000313" key="3">
    <source>
        <dbReference type="Proteomes" id="UP000436088"/>
    </source>
</evidence>
<feature type="compositionally biased region" description="Basic and acidic residues" evidence="1">
    <location>
        <begin position="125"/>
        <end position="155"/>
    </location>
</feature>
<feature type="compositionally biased region" description="Polar residues" evidence="1">
    <location>
        <begin position="222"/>
        <end position="232"/>
    </location>
</feature>
<dbReference type="Gene3D" id="1.10.220.150">
    <property type="entry name" value="Arf GTPase activating protein"/>
    <property type="match status" value="1"/>
</dbReference>
<gene>
    <name evidence="2" type="ORF">F3Y22_tig00110597pilonHSYRG00077</name>
</gene>
<feature type="compositionally biased region" description="Basic and acidic residues" evidence="1">
    <location>
        <begin position="162"/>
        <end position="185"/>
    </location>
</feature>
<dbReference type="Proteomes" id="UP000436088">
    <property type="component" value="Unassembled WGS sequence"/>
</dbReference>
<reference evidence="2" key="1">
    <citation type="submission" date="2019-09" db="EMBL/GenBank/DDBJ databases">
        <title>Draft genome information of white flower Hibiscus syriacus.</title>
        <authorList>
            <person name="Kim Y.-M."/>
        </authorList>
    </citation>
    <scope>NUCLEOTIDE SEQUENCE [LARGE SCALE GENOMIC DNA]</scope>
    <source>
        <strain evidence="2">YM2019G1</strain>
    </source>
</reference>